<protein>
    <recommendedName>
        <fullName evidence="3">Sulfotransferase family protein</fullName>
    </recommendedName>
</protein>
<gene>
    <name evidence="1" type="ORF">CLV88_105175</name>
</gene>
<dbReference type="EMBL" id="PYGJ01000005">
    <property type="protein sequence ID" value="PSL19752.1"/>
    <property type="molecule type" value="Genomic_DNA"/>
</dbReference>
<keyword evidence="2" id="KW-1185">Reference proteome</keyword>
<dbReference type="Proteomes" id="UP000240418">
    <property type="component" value="Unassembled WGS sequence"/>
</dbReference>
<evidence type="ECO:0000313" key="1">
    <source>
        <dbReference type="EMBL" id="PSL19752.1"/>
    </source>
</evidence>
<proteinExistence type="predicted"/>
<accession>A0A2P8FDF3</accession>
<dbReference type="InterPro" id="IPR027417">
    <property type="entry name" value="P-loop_NTPase"/>
</dbReference>
<evidence type="ECO:0000313" key="2">
    <source>
        <dbReference type="Proteomes" id="UP000240418"/>
    </source>
</evidence>
<dbReference type="SUPFAM" id="SSF52540">
    <property type="entry name" value="P-loop containing nucleoside triphosphate hydrolases"/>
    <property type="match status" value="1"/>
</dbReference>
<comment type="caution">
    <text evidence="1">The sequence shown here is derived from an EMBL/GenBank/DDBJ whole genome shotgun (WGS) entry which is preliminary data.</text>
</comment>
<dbReference type="AlphaFoldDB" id="A0A2P8FDF3"/>
<organism evidence="1 2">
    <name type="scientific">Shimia abyssi</name>
    <dbReference type="NCBI Taxonomy" id="1662395"/>
    <lineage>
        <taxon>Bacteria</taxon>
        <taxon>Pseudomonadati</taxon>
        <taxon>Pseudomonadota</taxon>
        <taxon>Alphaproteobacteria</taxon>
        <taxon>Rhodobacterales</taxon>
        <taxon>Roseobacteraceae</taxon>
    </lineage>
</organism>
<sequence length="222" mass="25189">MRDKDSGQNNKNGAVNVLVFFKQKLTMLAVPKTGTTAYETKLRPLADIAFRKGTKHMTMGKYHSRLAPFLQETYRQNPERLAVMRDPVDVIRSWYKYRSPDRMGDNPYCHGGVSFDEFVLDVISDNPSKPAGVGSQRAFLSIPGGIVPVHHLFAYEHQRALRDFLSERFEREIEPKPKNVSPSIPAPISPEVERKLRTARAPEFELYDQIIQAGGVLRAYIG</sequence>
<reference evidence="1 2" key="1">
    <citation type="submission" date="2018-03" db="EMBL/GenBank/DDBJ databases">
        <title>Genomic Encyclopedia of Archaeal and Bacterial Type Strains, Phase II (KMG-II): from individual species to whole genera.</title>
        <authorList>
            <person name="Goeker M."/>
        </authorList>
    </citation>
    <scope>NUCLEOTIDE SEQUENCE [LARGE SCALE GENOMIC DNA]</scope>
    <source>
        <strain evidence="1 2">DSM 100673</strain>
    </source>
</reference>
<name>A0A2P8FDF3_9RHOB</name>
<evidence type="ECO:0008006" key="3">
    <source>
        <dbReference type="Google" id="ProtNLM"/>
    </source>
</evidence>